<name>A0ABQ9HDM5_9NEOP</name>
<sequence length="254" mass="28348">MRGHQVGTRLQRPLPMVLPPGDDSRNNLRDSVVRPGWSLRHSTYVTTDFHITPLTLVGSVNHGPKFRPSHLKSAMLGDEFISCYLLLPAREGVFEFDRATRNSATIGTARTRFECRQLTRAKKEFSQSRQATVFRSTACFEIFPRRCRRSADFLGSLQFTPPFHSSASPYSPQSLLSALKIALLIVAQISSLTFLNIIIFPRPGHRILASGNRAERCRWSAGFLGDLLFPSPFHSGVAPYLLQSTSSVVKASML</sequence>
<gene>
    <name evidence="2" type="ORF">PR048_014245</name>
</gene>
<evidence type="ECO:0000313" key="2">
    <source>
        <dbReference type="EMBL" id="KAJ8882437.1"/>
    </source>
</evidence>
<protein>
    <submittedName>
        <fullName evidence="2">Uncharacterized protein</fullName>
    </submittedName>
</protein>
<feature type="region of interest" description="Disordered" evidence="1">
    <location>
        <begin position="1"/>
        <end position="26"/>
    </location>
</feature>
<reference evidence="2 3" key="1">
    <citation type="submission" date="2023-02" db="EMBL/GenBank/DDBJ databases">
        <title>LHISI_Scaffold_Assembly.</title>
        <authorList>
            <person name="Stuart O.P."/>
            <person name="Cleave R."/>
            <person name="Magrath M.J.L."/>
            <person name="Mikheyev A.S."/>
        </authorList>
    </citation>
    <scope>NUCLEOTIDE SEQUENCE [LARGE SCALE GENOMIC DNA]</scope>
    <source>
        <strain evidence="2">Daus_M_001</strain>
        <tissue evidence="2">Leg muscle</tissue>
    </source>
</reference>
<evidence type="ECO:0000313" key="3">
    <source>
        <dbReference type="Proteomes" id="UP001159363"/>
    </source>
</evidence>
<organism evidence="2 3">
    <name type="scientific">Dryococelus australis</name>
    <dbReference type="NCBI Taxonomy" id="614101"/>
    <lineage>
        <taxon>Eukaryota</taxon>
        <taxon>Metazoa</taxon>
        <taxon>Ecdysozoa</taxon>
        <taxon>Arthropoda</taxon>
        <taxon>Hexapoda</taxon>
        <taxon>Insecta</taxon>
        <taxon>Pterygota</taxon>
        <taxon>Neoptera</taxon>
        <taxon>Polyneoptera</taxon>
        <taxon>Phasmatodea</taxon>
        <taxon>Verophasmatodea</taxon>
        <taxon>Anareolatae</taxon>
        <taxon>Phasmatidae</taxon>
        <taxon>Eurycanthinae</taxon>
        <taxon>Dryococelus</taxon>
    </lineage>
</organism>
<dbReference type="EMBL" id="JARBHB010000005">
    <property type="protein sequence ID" value="KAJ8882437.1"/>
    <property type="molecule type" value="Genomic_DNA"/>
</dbReference>
<keyword evidence="3" id="KW-1185">Reference proteome</keyword>
<comment type="caution">
    <text evidence="2">The sequence shown here is derived from an EMBL/GenBank/DDBJ whole genome shotgun (WGS) entry which is preliminary data.</text>
</comment>
<accession>A0ABQ9HDM5</accession>
<evidence type="ECO:0000256" key="1">
    <source>
        <dbReference type="SAM" id="MobiDB-lite"/>
    </source>
</evidence>
<dbReference type="Proteomes" id="UP001159363">
    <property type="component" value="Chromosome 4"/>
</dbReference>
<proteinExistence type="predicted"/>